<protein>
    <submittedName>
        <fullName evidence="3">Zinc finger, CCHC-type containing protein</fullName>
    </submittedName>
</protein>
<sequence length="195" mass="22453">MGDENPIRTLGHYSKPIHEGYRKTIELPVENNVDLTTRFLAQFFPPGRTAKLRNDILMFRQHHGESLSEAWTRFKDLLQKVPHHGIDLWLQVQIFYDHVNPITRRTINQSAGGKLRDLNAEESWALLEDLALYDNESWNDLRDFAKPVKAIALPQDVPEYIRPPSNQARKSSPSFDGSSSCSDTTYSSEQSHYLM</sequence>
<feature type="compositionally biased region" description="Low complexity" evidence="1">
    <location>
        <begin position="171"/>
        <end position="195"/>
    </location>
</feature>
<evidence type="ECO:0000313" key="4">
    <source>
        <dbReference type="Proteomes" id="UP001151760"/>
    </source>
</evidence>
<dbReference type="PANTHER" id="PTHR33223">
    <property type="entry name" value="CCHC-TYPE DOMAIN-CONTAINING PROTEIN"/>
    <property type="match status" value="1"/>
</dbReference>
<name>A0ABQ4XTY6_9ASTR</name>
<dbReference type="Proteomes" id="UP001151760">
    <property type="component" value="Unassembled WGS sequence"/>
</dbReference>
<reference evidence="3" key="1">
    <citation type="journal article" date="2022" name="Int. J. Mol. Sci.">
        <title>Draft Genome of Tanacetum Coccineum: Genomic Comparison of Closely Related Tanacetum-Family Plants.</title>
        <authorList>
            <person name="Yamashiro T."/>
            <person name="Shiraishi A."/>
            <person name="Nakayama K."/>
            <person name="Satake H."/>
        </authorList>
    </citation>
    <scope>NUCLEOTIDE SEQUENCE</scope>
</reference>
<evidence type="ECO:0000259" key="2">
    <source>
        <dbReference type="Pfam" id="PF03732"/>
    </source>
</evidence>
<dbReference type="Pfam" id="PF03732">
    <property type="entry name" value="Retrotrans_gag"/>
    <property type="match status" value="1"/>
</dbReference>
<feature type="region of interest" description="Disordered" evidence="1">
    <location>
        <begin position="159"/>
        <end position="195"/>
    </location>
</feature>
<feature type="domain" description="Retrotransposon gag" evidence="2">
    <location>
        <begin position="33"/>
        <end position="97"/>
    </location>
</feature>
<organism evidence="3 4">
    <name type="scientific">Tanacetum coccineum</name>
    <dbReference type="NCBI Taxonomy" id="301880"/>
    <lineage>
        <taxon>Eukaryota</taxon>
        <taxon>Viridiplantae</taxon>
        <taxon>Streptophyta</taxon>
        <taxon>Embryophyta</taxon>
        <taxon>Tracheophyta</taxon>
        <taxon>Spermatophyta</taxon>
        <taxon>Magnoliopsida</taxon>
        <taxon>eudicotyledons</taxon>
        <taxon>Gunneridae</taxon>
        <taxon>Pentapetalae</taxon>
        <taxon>asterids</taxon>
        <taxon>campanulids</taxon>
        <taxon>Asterales</taxon>
        <taxon>Asteraceae</taxon>
        <taxon>Asteroideae</taxon>
        <taxon>Anthemideae</taxon>
        <taxon>Anthemidinae</taxon>
        <taxon>Tanacetum</taxon>
    </lineage>
</organism>
<accession>A0ABQ4XTY6</accession>
<dbReference type="InterPro" id="IPR005162">
    <property type="entry name" value="Retrotrans_gag_dom"/>
</dbReference>
<proteinExistence type="predicted"/>
<dbReference type="PANTHER" id="PTHR33223:SF11">
    <property type="entry name" value="ELEMENT PROTEIN, PUTATIVE-RELATED"/>
    <property type="match status" value="1"/>
</dbReference>
<comment type="caution">
    <text evidence="3">The sequence shown here is derived from an EMBL/GenBank/DDBJ whole genome shotgun (WGS) entry which is preliminary data.</text>
</comment>
<keyword evidence="4" id="KW-1185">Reference proteome</keyword>
<gene>
    <name evidence="3" type="ORF">Tco_0683428</name>
</gene>
<evidence type="ECO:0000256" key="1">
    <source>
        <dbReference type="SAM" id="MobiDB-lite"/>
    </source>
</evidence>
<evidence type="ECO:0000313" key="3">
    <source>
        <dbReference type="EMBL" id="GJS68863.1"/>
    </source>
</evidence>
<reference evidence="3" key="2">
    <citation type="submission" date="2022-01" db="EMBL/GenBank/DDBJ databases">
        <authorList>
            <person name="Yamashiro T."/>
            <person name="Shiraishi A."/>
            <person name="Satake H."/>
            <person name="Nakayama K."/>
        </authorList>
    </citation>
    <scope>NUCLEOTIDE SEQUENCE</scope>
</reference>
<dbReference type="EMBL" id="BQNB010009821">
    <property type="protein sequence ID" value="GJS68863.1"/>
    <property type="molecule type" value="Genomic_DNA"/>
</dbReference>